<comment type="caution">
    <text evidence="1">The sequence shown here is derived from an EMBL/GenBank/DDBJ whole genome shotgun (WGS) entry which is preliminary data.</text>
</comment>
<evidence type="ECO:0008006" key="2">
    <source>
        <dbReference type="Google" id="ProtNLM"/>
    </source>
</evidence>
<dbReference type="InterPro" id="IPR024185">
    <property type="entry name" value="FTHF_cligase-like_sf"/>
</dbReference>
<organism evidence="1">
    <name type="scientific">marine sediment metagenome</name>
    <dbReference type="NCBI Taxonomy" id="412755"/>
    <lineage>
        <taxon>unclassified sequences</taxon>
        <taxon>metagenomes</taxon>
        <taxon>ecological metagenomes</taxon>
    </lineage>
</organism>
<dbReference type="EMBL" id="LAZR01066547">
    <property type="protein sequence ID" value="KKK53361.1"/>
    <property type="molecule type" value="Genomic_DNA"/>
</dbReference>
<protein>
    <recommendedName>
        <fullName evidence="2">5-formyltetrahydrofolate cyclo-ligase</fullName>
    </recommendedName>
</protein>
<sequence>MDKEQLRRKLRERLLEISGAQRSIKSKKACQNLISTPQFQ</sequence>
<feature type="non-terminal residue" evidence="1">
    <location>
        <position position="40"/>
    </location>
</feature>
<evidence type="ECO:0000313" key="1">
    <source>
        <dbReference type="EMBL" id="KKK53361.1"/>
    </source>
</evidence>
<accession>A0A0F8YZL3</accession>
<gene>
    <name evidence="1" type="ORF">LCGC14_3095570</name>
</gene>
<dbReference type="AlphaFoldDB" id="A0A0F8YZL3"/>
<dbReference type="Gene3D" id="3.40.50.10420">
    <property type="entry name" value="NagB/RpiA/CoA transferase-like"/>
    <property type="match status" value="1"/>
</dbReference>
<reference evidence="1" key="1">
    <citation type="journal article" date="2015" name="Nature">
        <title>Complex archaea that bridge the gap between prokaryotes and eukaryotes.</title>
        <authorList>
            <person name="Spang A."/>
            <person name="Saw J.H."/>
            <person name="Jorgensen S.L."/>
            <person name="Zaremba-Niedzwiedzka K."/>
            <person name="Martijn J."/>
            <person name="Lind A.E."/>
            <person name="van Eijk R."/>
            <person name="Schleper C."/>
            <person name="Guy L."/>
            <person name="Ettema T.J."/>
        </authorList>
    </citation>
    <scope>NUCLEOTIDE SEQUENCE</scope>
</reference>
<name>A0A0F8YZL3_9ZZZZ</name>
<proteinExistence type="predicted"/>